<evidence type="ECO:0000256" key="6">
    <source>
        <dbReference type="ARBA" id="ARBA00022989"/>
    </source>
</evidence>
<comment type="subcellular location">
    <subcellularLocation>
        <location evidence="1">Cell membrane</location>
        <topology evidence="1">Multi-pass membrane protein</topology>
    </subcellularLocation>
</comment>
<dbReference type="PRINTS" id="PR01036">
    <property type="entry name" value="TCRTETB"/>
</dbReference>
<feature type="domain" description="Major facilitator superfamily (MFS) profile" evidence="9">
    <location>
        <begin position="23"/>
        <end position="457"/>
    </location>
</feature>
<evidence type="ECO:0000256" key="3">
    <source>
        <dbReference type="ARBA" id="ARBA00022448"/>
    </source>
</evidence>
<evidence type="ECO:0000256" key="2">
    <source>
        <dbReference type="ARBA" id="ARBA00008537"/>
    </source>
</evidence>
<proteinExistence type="inferred from homology"/>
<dbReference type="InterPro" id="IPR036259">
    <property type="entry name" value="MFS_trans_sf"/>
</dbReference>
<dbReference type="RefSeq" id="WP_353979913.1">
    <property type="nucleotide sequence ID" value="NZ_CP159578.1"/>
</dbReference>
<dbReference type="PANTHER" id="PTHR42718">
    <property type="entry name" value="MAJOR FACILITATOR SUPERFAMILY MULTIDRUG TRANSPORTER MFSC"/>
    <property type="match status" value="1"/>
</dbReference>
<keyword evidence="7 8" id="KW-0472">Membrane</keyword>
<accession>A0AB74UB80</accession>
<feature type="transmembrane region" description="Helical" evidence="8">
    <location>
        <begin position="236"/>
        <end position="254"/>
    </location>
</feature>
<feature type="transmembrane region" description="Helical" evidence="8">
    <location>
        <begin position="147"/>
        <end position="169"/>
    </location>
</feature>
<feature type="transmembrane region" description="Helical" evidence="8">
    <location>
        <begin position="114"/>
        <end position="135"/>
    </location>
</feature>
<sequence>MLKRLFEVRDGDDGLPGRERKLALLALVTGTQMAVLDSGIVNIALPTLADELGISGAASIWIANVYQLVTAALLLTFAALSRVIGRHRLYIGGLAVFTLASLACALSRSFELLLVSRMLQGIGAAAMLSIGPSLYRVIFPTRLLGSAIGLSALTVAFGIAAGPSIGGLILHLASWPWLFAINVPVGLLALFLATRSLPREPARRAHFDVWGALLSIVMLSGSVFALDQFGHGDGGAMALVTLALALACLVGFVYRQRHVDSPLVPLALFQEPRFSFAAVTSMFAFLAQGIAFVGLPFLYQTVMGVSPIASALLFTPWPLVIMVIGPVAGRLADKANPALISSLGLGLFLLGMLALTGLDADSSYVDVIWRTALCGVGYGLFQAPNNREMIGSVPLALSANASGVLASVRTFGQSLGTALVGLILGLSFGSLTLSLWLGCVSVVVALALSLYRVPLAARERRG</sequence>
<evidence type="ECO:0000256" key="5">
    <source>
        <dbReference type="ARBA" id="ARBA00022692"/>
    </source>
</evidence>
<feature type="transmembrane region" description="Helical" evidence="8">
    <location>
        <begin position="418"/>
        <end position="451"/>
    </location>
</feature>
<evidence type="ECO:0000259" key="9">
    <source>
        <dbReference type="PROSITE" id="PS50850"/>
    </source>
</evidence>
<dbReference type="EMBL" id="CP159578">
    <property type="protein sequence ID" value="XCJ78960.1"/>
    <property type="molecule type" value="Genomic_DNA"/>
</dbReference>
<evidence type="ECO:0000256" key="1">
    <source>
        <dbReference type="ARBA" id="ARBA00004651"/>
    </source>
</evidence>
<feature type="transmembrane region" description="Helical" evidence="8">
    <location>
        <begin position="339"/>
        <end position="358"/>
    </location>
</feature>
<feature type="transmembrane region" description="Helical" evidence="8">
    <location>
        <begin position="175"/>
        <end position="193"/>
    </location>
</feature>
<feature type="transmembrane region" description="Helical" evidence="8">
    <location>
        <begin position="274"/>
        <end position="299"/>
    </location>
</feature>
<evidence type="ECO:0000313" key="10">
    <source>
        <dbReference type="EMBL" id="XCJ78960.1"/>
    </source>
</evidence>
<dbReference type="SUPFAM" id="SSF103473">
    <property type="entry name" value="MFS general substrate transporter"/>
    <property type="match status" value="1"/>
</dbReference>
<keyword evidence="5 8" id="KW-0812">Transmembrane</keyword>
<dbReference type="Gene3D" id="1.20.1250.20">
    <property type="entry name" value="MFS general substrate transporter like domains"/>
    <property type="match status" value="1"/>
</dbReference>
<feature type="transmembrane region" description="Helical" evidence="8">
    <location>
        <begin position="21"/>
        <end position="45"/>
    </location>
</feature>
<protein>
    <submittedName>
        <fullName evidence="10">MFS transporter</fullName>
    </submittedName>
</protein>
<feature type="transmembrane region" description="Helical" evidence="8">
    <location>
        <begin position="89"/>
        <end position="108"/>
    </location>
</feature>
<evidence type="ECO:0000256" key="8">
    <source>
        <dbReference type="SAM" id="Phobius"/>
    </source>
</evidence>
<comment type="similarity">
    <text evidence="2">Belongs to the major facilitator superfamily. EmrB family.</text>
</comment>
<dbReference type="Gene3D" id="1.20.1720.10">
    <property type="entry name" value="Multidrug resistance protein D"/>
    <property type="match status" value="1"/>
</dbReference>
<evidence type="ECO:0000256" key="4">
    <source>
        <dbReference type="ARBA" id="ARBA00022475"/>
    </source>
</evidence>
<reference evidence="10" key="1">
    <citation type="submission" date="2024-06" db="EMBL/GenBank/DDBJ databases">
        <title>Complete genome of Salinicola endophyticus HNIBRBA4755.</title>
        <authorList>
            <person name="Shin S.Y."/>
            <person name="Kang H."/>
            <person name="Song J."/>
        </authorList>
    </citation>
    <scope>NUCLEOTIDE SEQUENCE</scope>
    <source>
        <strain evidence="10">HNIBRBA4755</strain>
    </source>
</reference>
<feature type="transmembrane region" description="Helical" evidence="8">
    <location>
        <begin position="57"/>
        <end position="77"/>
    </location>
</feature>
<gene>
    <name evidence="10" type="ORF">ABV408_16170</name>
</gene>
<dbReference type="GO" id="GO:0005886">
    <property type="term" value="C:plasma membrane"/>
    <property type="evidence" value="ECO:0007669"/>
    <property type="project" value="UniProtKB-SubCell"/>
</dbReference>
<dbReference type="Pfam" id="PF07690">
    <property type="entry name" value="MFS_1"/>
    <property type="match status" value="1"/>
</dbReference>
<dbReference type="CDD" id="cd17321">
    <property type="entry name" value="MFS_MMR_MDR_like"/>
    <property type="match status" value="1"/>
</dbReference>
<feature type="transmembrane region" description="Helical" evidence="8">
    <location>
        <begin position="205"/>
        <end position="224"/>
    </location>
</feature>
<dbReference type="PROSITE" id="PS50850">
    <property type="entry name" value="MFS"/>
    <property type="match status" value="1"/>
</dbReference>
<organism evidence="10">
    <name type="scientific">Salinicola endophyticus</name>
    <dbReference type="NCBI Taxonomy" id="1949083"/>
    <lineage>
        <taxon>Bacteria</taxon>
        <taxon>Pseudomonadati</taxon>
        <taxon>Pseudomonadota</taxon>
        <taxon>Gammaproteobacteria</taxon>
        <taxon>Oceanospirillales</taxon>
        <taxon>Halomonadaceae</taxon>
        <taxon>Salinicola</taxon>
    </lineage>
</organism>
<dbReference type="InterPro" id="IPR004638">
    <property type="entry name" value="EmrB-like"/>
</dbReference>
<evidence type="ECO:0000256" key="7">
    <source>
        <dbReference type="ARBA" id="ARBA00023136"/>
    </source>
</evidence>
<dbReference type="AlphaFoldDB" id="A0AB74UB80"/>
<keyword evidence="6 8" id="KW-1133">Transmembrane helix</keyword>
<dbReference type="NCBIfam" id="TIGR00711">
    <property type="entry name" value="efflux_EmrB"/>
    <property type="match status" value="1"/>
</dbReference>
<keyword evidence="4" id="KW-1003">Cell membrane</keyword>
<dbReference type="InterPro" id="IPR011701">
    <property type="entry name" value="MFS"/>
</dbReference>
<dbReference type="InterPro" id="IPR020846">
    <property type="entry name" value="MFS_dom"/>
</dbReference>
<name>A0AB74UB80_9GAMM</name>
<dbReference type="PANTHER" id="PTHR42718:SF9">
    <property type="entry name" value="MAJOR FACILITATOR SUPERFAMILY MULTIDRUG TRANSPORTER MFSC"/>
    <property type="match status" value="1"/>
</dbReference>
<dbReference type="GO" id="GO:0022857">
    <property type="term" value="F:transmembrane transporter activity"/>
    <property type="evidence" value="ECO:0007669"/>
    <property type="project" value="InterPro"/>
</dbReference>
<feature type="transmembrane region" description="Helical" evidence="8">
    <location>
        <begin position="305"/>
        <end position="327"/>
    </location>
</feature>
<keyword evidence="3" id="KW-0813">Transport</keyword>